<keyword evidence="2" id="KW-1185">Reference proteome</keyword>
<proteinExistence type="predicted"/>
<evidence type="ECO:0000313" key="1">
    <source>
        <dbReference type="EMBL" id="KAJ9074816.1"/>
    </source>
</evidence>
<evidence type="ECO:0000313" key="2">
    <source>
        <dbReference type="Proteomes" id="UP001165960"/>
    </source>
</evidence>
<dbReference type="EMBL" id="QTSX02002846">
    <property type="protein sequence ID" value="KAJ9074816.1"/>
    <property type="molecule type" value="Genomic_DNA"/>
</dbReference>
<sequence length="425" mass="48119">MSNVNLHSISREELDLLEDPFEECHYQRLSYKGRSNIYSLAIPDYNFGAIDFREPLPQLSILAALSDGVYILQENNNNWSTITESVDHGEEFTSLDAYYPKNSIDGSFLICYSKTNPDSNTYSLNFSKLAIIEKSIDNKAIEVVDRFCIPVAWAPLKITHANYFDHSQGKPSFIVCSSSQNIYAFIQKSENSFEFTEAPLEDIYPELLFLKECESSILSLTIQTTRNVRFIAAGCQDGTLICKGVRYNSGAYEFFCSSKTKLYYPISSLIFFEQSEFRDGIFDKALLVTCSVNIAVVFRDLELVEPIYLTIPYEGDSVLSAALSDVDLDGCQEIVLGTYNQQLLIYKSIGFKNFTLVSQRKLPYPIYGLIDCDFDADGLKELIVLTMYGVHVLKPCLSTARKRILSYLDYLKNSSDFPCSKDEQA</sequence>
<organism evidence="1 2">
    <name type="scientific">Entomophthora muscae</name>
    <dbReference type="NCBI Taxonomy" id="34485"/>
    <lineage>
        <taxon>Eukaryota</taxon>
        <taxon>Fungi</taxon>
        <taxon>Fungi incertae sedis</taxon>
        <taxon>Zoopagomycota</taxon>
        <taxon>Entomophthoromycotina</taxon>
        <taxon>Entomophthoromycetes</taxon>
        <taxon>Entomophthorales</taxon>
        <taxon>Entomophthoraceae</taxon>
        <taxon>Entomophthora</taxon>
    </lineage>
</organism>
<accession>A0ACC2TKC1</accession>
<dbReference type="Proteomes" id="UP001165960">
    <property type="component" value="Unassembled WGS sequence"/>
</dbReference>
<gene>
    <name evidence="1" type="ORF">DSO57_1002662</name>
</gene>
<reference evidence="1" key="1">
    <citation type="submission" date="2022-04" db="EMBL/GenBank/DDBJ databases">
        <title>Genome of the entomopathogenic fungus Entomophthora muscae.</title>
        <authorList>
            <person name="Elya C."/>
            <person name="Lovett B.R."/>
            <person name="Lee E."/>
            <person name="Macias A.M."/>
            <person name="Hajek A.E."/>
            <person name="De Bivort B.L."/>
            <person name="Kasson M.T."/>
            <person name="De Fine Licht H.H."/>
            <person name="Stajich J.E."/>
        </authorList>
    </citation>
    <scope>NUCLEOTIDE SEQUENCE</scope>
    <source>
        <strain evidence="1">Berkeley</strain>
    </source>
</reference>
<protein>
    <submittedName>
        <fullName evidence="1">Uncharacterized protein</fullName>
    </submittedName>
</protein>
<comment type="caution">
    <text evidence="1">The sequence shown here is derived from an EMBL/GenBank/DDBJ whole genome shotgun (WGS) entry which is preliminary data.</text>
</comment>
<name>A0ACC2TKC1_9FUNG</name>